<gene>
    <name evidence="2" type="ORF">ACFSDE_15970</name>
</gene>
<feature type="transmembrane region" description="Helical" evidence="1">
    <location>
        <begin position="61"/>
        <end position="79"/>
    </location>
</feature>
<keyword evidence="3" id="KW-1185">Reference proteome</keyword>
<organism evidence="2 3">
    <name type="scientific">Nocardioides aestuarii</name>
    <dbReference type="NCBI Taxonomy" id="252231"/>
    <lineage>
        <taxon>Bacteria</taxon>
        <taxon>Bacillati</taxon>
        <taxon>Actinomycetota</taxon>
        <taxon>Actinomycetes</taxon>
        <taxon>Propionibacteriales</taxon>
        <taxon>Nocardioidaceae</taxon>
        <taxon>Nocardioides</taxon>
    </lineage>
</organism>
<dbReference type="Pfam" id="PF05437">
    <property type="entry name" value="AzlD"/>
    <property type="match status" value="1"/>
</dbReference>
<feature type="transmembrane region" description="Helical" evidence="1">
    <location>
        <begin position="85"/>
        <end position="104"/>
    </location>
</feature>
<keyword evidence="1" id="KW-0812">Transmembrane</keyword>
<name>A0ABW4TNU3_9ACTN</name>
<accession>A0ABW4TNU3</accession>
<evidence type="ECO:0000313" key="2">
    <source>
        <dbReference type="EMBL" id="MFD1948300.1"/>
    </source>
</evidence>
<protein>
    <submittedName>
        <fullName evidence="2">AzlD domain-containing protein</fullName>
    </submittedName>
</protein>
<dbReference type="RefSeq" id="WP_343920217.1">
    <property type="nucleotide sequence ID" value="NZ_BAAAJT010000002.1"/>
</dbReference>
<keyword evidence="1" id="KW-1133">Transmembrane helix</keyword>
<sequence length="105" mass="10756">MTVVLTFVLAAAVTFAMRAWMTVAGGRLVESERFAELTRLVTPAVLAVMVSSALLLGHDGAARPSVAAVVAVLVAFLTVRRTGNLVLGLVVGLVANAGLLLTGLV</sequence>
<comment type="caution">
    <text evidence="2">The sequence shown here is derived from an EMBL/GenBank/DDBJ whole genome shotgun (WGS) entry which is preliminary data.</text>
</comment>
<dbReference type="Proteomes" id="UP001597351">
    <property type="component" value="Unassembled WGS sequence"/>
</dbReference>
<dbReference type="EMBL" id="JBHUGD010000003">
    <property type="protein sequence ID" value="MFD1948300.1"/>
    <property type="molecule type" value="Genomic_DNA"/>
</dbReference>
<reference evidence="3" key="1">
    <citation type="journal article" date="2019" name="Int. J. Syst. Evol. Microbiol.">
        <title>The Global Catalogue of Microorganisms (GCM) 10K type strain sequencing project: providing services to taxonomists for standard genome sequencing and annotation.</title>
        <authorList>
            <consortium name="The Broad Institute Genomics Platform"/>
            <consortium name="The Broad Institute Genome Sequencing Center for Infectious Disease"/>
            <person name="Wu L."/>
            <person name="Ma J."/>
        </authorList>
    </citation>
    <scope>NUCLEOTIDE SEQUENCE [LARGE SCALE GENOMIC DNA]</scope>
    <source>
        <strain evidence="3">CGMCC 1.12477</strain>
    </source>
</reference>
<evidence type="ECO:0000313" key="3">
    <source>
        <dbReference type="Proteomes" id="UP001597351"/>
    </source>
</evidence>
<dbReference type="InterPro" id="IPR008407">
    <property type="entry name" value="Brnchd-chn_aa_trnsp_AzlD"/>
</dbReference>
<proteinExistence type="predicted"/>
<evidence type="ECO:0000256" key="1">
    <source>
        <dbReference type="SAM" id="Phobius"/>
    </source>
</evidence>
<keyword evidence="1" id="KW-0472">Membrane</keyword>